<evidence type="ECO:0000256" key="1">
    <source>
        <dbReference type="SAM" id="MobiDB-lite"/>
    </source>
</evidence>
<reference evidence="2 3" key="1">
    <citation type="submission" date="2016-04" db="EMBL/GenBank/DDBJ databases">
        <title>Genome analyses suggest a sexual origin of heterokaryosis in a supposedly ancient asexual fungus.</title>
        <authorList>
            <person name="Ropars J."/>
            <person name="Sedzielewska K."/>
            <person name="Noel J."/>
            <person name="Charron P."/>
            <person name="Farinelli L."/>
            <person name="Marton T."/>
            <person name="Kruger M."/>
            <person name="Pelin A."/>
            <person name="Brachmann A."/>
            <person name="Corradi N."/>
        </authorList>
    </citation>
    <scope>NUCLEOTIDE SEQUENCE [LARGE SCALE GENOMIC DNA]</scope>
    <source>
        <strain evidence="2 3">A5</strain>
    </source>
</reference>
<protein>
    <submittedName>
        <fullName evidence="2">Uncharacterized protein</fullName>
    </submittedName>
</protein>
<accession>A0A2N0NQP7</accession>
<evidence type="ECO:0000313" key="3">
    <source>
        <dbReference type="Proteomes" id="UP000232722"/>
    </source>
</evidence>
<dbReference type="AlphaFoldDB" id="A0A2N0NQP7"/>
<dbReference type="EMBL" id="LLXJ01003557">
    <property type="protein sequence ID" value="PKB96896.1"/>
    <property type="molecule type" value="Genomic_DNA"/>
</dbReference>
<dbReference type="VEuPathDB" id="FungiDB:FUN_005083"/>
<name>A0A2N0NQP7_9GLOM</name>
<feature type="region of interest" description="Disordered" evidence="1">
    <location>
        <begin position="81"/>
        <end position="142"/>
    </location>
</feature>
<proteinExistence type="predicted"/>
<dbReference type="VEuPathDB" id="FungiDB:RhiirFUN_006990"/>
<sequence length="142" mass="16025">MFLYSSKKRKRISEYEEVVKYAEEYGNNKAAEHFDIHRSIVGRRVKASFTWNVETNGKSKRVGFGQRAFIPEAEKGYLNAELEISNDDNGNNVDDDGNNVDDDGNNVDDNDVSSDDTSDNCSNDNSIHDSDDSEDVSDRMNN</sequence>
<dbReference type="Proteomes" id="UP000232722">
    <property type="component" value="Unassembled WGS sequence"/>
</dbReference>
<evidence type="ECO:0000313" key="2">
    <source>
        <dbReference type="EMBL" id="PKB96896.1"/>
    </source>
</evidence>
<feature type="compositionally biased region" description="Basic and acidic residues" evidence="1">
    <location>
        <begin position="126"/>
        <end position="142"/>
    </location>
</feature>
<feature type="compositionally biased region" description="Acidic residues" evidence="1">
    <location>
        <begin position="93"/>
        <end position="118"/>
    </location>
</feature>
<comment type="caution">
    <text evidence="2">The sequence shown here is derived from an EMBL/GenBank/DDBJ whole genome shotgun (WGS) entry which is preliminary data.</text>
</comment>
<gene>
    <name evidence="2" type="ORF">RhiirA5_404356</name>
</gene>
<reference evidence="2 3" key="2">
    <citation type="submission" date="2017-09" db="EMBL/GenBank/DDBJ databases">
        <title>Extensive intraspecific genome diversity in a model arbuscular mycorrhizal fungus.</title>
        <authorList>
            <person name="Chen E.C."/>
            <person name="Morin E."/>
            <person name="Beaudet D."/>
            <person name="Noel J."/>
            <person name="Ndikumana S."/>
            <person name="Charron P."/>
            <person name="St-Onge C."/>
            <person name="Giorgi J."/>
            <person name="Grigoriev I.V."/>
            <person name="Roux C."/>
            <person name="Martin F.M."/>
            <person name="Corradi N."/>
        </authorList>
    </citation>
    <scope>NUCLEOTIDE SEQUENCE [LARGE SCALE GENOMIC DNA]</scope>
    <source>
        <strain evidence="2 3">A5</strain>
    </source>
</reference>
<organism evidence="2 3">
    <name type="scientific">Rhizophagus irregularis</name>
    <dbReference type="NCBI Taxonomy" id="588596"/>
    <lineage>
        <taxon>Eukaryota</taxon>
        <taxon>Fungi</taxon>
        <taxon>Fungi incertae sedis</taxon>
        <taxon>Mucoromycota</taxon>
        <taxon>Glomeromycotina</taxon>
        <taxon>Glomeromycetes</taxon>
        <taxon>Glomerales</taxon>
        <taxon>Glomeraceae</taxon>
        <taxon>Rhizophagus</taxon>
    </lineage>
</organism>